<feature type="transmembrane region" description="Helical" evidence="7">
    <location>
        <begin position="181"/>
        <end position="200"/>
    </location>
</feature>
<dbReference type="AlphaFoldDB" id="A0A917CXH3"/>
<dbReference type="InterPro" id="IPR000515">
    <property type="entry name" value="MetI-like"/>
</dbReference>
<keyword evidence="4 7" id="KW-0812">Transmembrane</keyword>
<reference evidence="9" key="2">
    <citation type="submission" date="2020-09" db="EMBL/GenBank/DDBJ databases">
        <authorList>
            <person name="Sun Q."/>
            <person name="Zhou Y."/>
        </authorList>
    </citation>
    <scope>NUCLEOTIDE SEQUENCE</scope>
    <source>
        <strain evidence="9">CGMCC 1.12987</strain>
    </source>
</reference>
<dbReference type="SUPFAM" id="SSF161098">
    <property type="entry name" value="MetI-like"/>
    <property type="match status" value="1"/>
</dbReference>
<dbReference type="PROSITE" id="PS50928">
    <property type="entry name" value="ABC_TM1"/>
    <property type="match status" value="1"/>
</dbReference>
<comment type="subcellular location">
    <subcellularLocation>
        <location evidence="1 7">Cell membrane</location>
        <topology evidence="1 7">Multi-pass membrane protein</topology>
    </subcellularLocation>
</comment>
<dbReference type="Pfam" id="PF00528">
    <property type="entry name" value="BPD_transp_1"/>
    <property type="match status" value="1"/>
</dbReference>
<dbReference type="RefSeq" id="WP_188530591.1">
    <property type="nucleotide sequence ID" value="NZ_BMGR01000004.1"/>
</dbReference>
<dbReference type="Gene3D" id="1.10.3720.10">
    <property type="entry name" value="MetI-like"/>
    <property type="match status" value="1"/>
</dbReference>
<evidence type="ECO:0000313" key="9">
    <source>
        <dbReference type="EMBL" id="GGG00170.1"/>
    </source>
</evidence>
<comment type="caution">
    <text evidence="9">The sequence shown here is derived from an EMBL/GenBank/DDBJ whole genome shotgun (WGS) entry which is preliminary data.</text>
</comment>
<evidence type="ECO:0000256" key="3">
    <source>
        <dbReference type="ARBA" id="ARBA00022475"/>
    </source>
</evidence>
<organism evidence="9 10">
    <name type="scientific">Paenibacillus abyssi</name>
    <dbReference type="NCBI Taxonomy" id="1340531"/>
    <lineage>
        <taxon>Bacteria</taxon>
        <taxon>Bacillati</taxon>
        <taxon>Bacillota</taxon>
        <taxon>Bacilli</taxon>
        <taxon>Bacillales</taxon>
        <taxon>Paenibacillaceae</taxon>
        <taxon>Paenibacillus</taxon>
    </lineage>
</organism>
<feature type="transmembrane region" description="Helical" evidence="7">
    <location>
        <begin position="139"/>
        <end position="160"/>
    </location>
</feature>
<evidence type="ECO:0000259" key="8">
    <source>
        <dbReference type="PROSITE" id="PS50928"/>
    </source>
</evidence>
<accession>A0A917CXH3</accession>
<dbReference type="PANTHER" id="PTHR43744:SF9">
    <property type="entry name" value="POLYGALACTURONAN_RHAMNOGALACTURONAN TRANSPORT SYSTEM PERMEASE PROTEIN YTCP"/>
    <property type="match status" value="1"/>
</dbReference>
<evidence type="ECO:0000256" key="2">
    <source>
        <dbReference type="ARBA" id="ARBA00022448"/>
    </source>
</evidence>
<evidence type="ECO:0000256" key="1">
    <source>
        <dbReference type="ARBA" id="ARBA00004651"/>
    </source>
</evidence>
<dbReference type="GO" id="GO:0055085">
    <property type="term" value="P:transmembrane transport"/>
    <property type="evidence" value="ECO:0007669"/>
    <property type="project" value="InterPro"/>
</dbReference>
<dbReference type="EMBL" id="BMGR01000004">
    <property type="protein sequence ID" value="GGG00170.1"/>
    <property type="molecule type" value="Genomic_DNA"/>
</dbReference>
<keyword evidence="10" id="KW-1185">Reference proteome</keyword>
<evidence type="ECO:0000313" key="10">
    <source>
        <dbReference type="Proteomes" id="UP000644756"/>
    </source>
</evidence>
<evidence type="ECO:0000256" key="7">
    <source>
        <dbReference type="RuleBase" id="RU363032"/>
    </source>
</evidence>
<reference evidence="9" key="1">
    <citation type="journal article" date="2014" name="Int. J. Syst. Evol. Microbiol.">
        <title>Complete genome sequence of Corynebacterium casei LMG S-19264T (=DSM 44701T), isolated from a smear-ripened cheese.</title>
        <authorList>
            <consortium name="US DOE Joint Genome Institute (JGI-PGF)"/>
            <person name="Walter F."/>
            <person name="Albersmeier A."/>
            <person name="Kalinowski J."/>
            <person name="Ruckert C."/>
        </authorList>
    </citation>
    <scope>NUCLEOTIDE SEQUENCE</scope>
    <source>
        <strain evidence="9">CGMCC 1.12987</strain>
    </source>
</reference>
<dbReference type="GO" id="GO:0005886">
    <property type="term" value="C:plasma membrane"/>
    <property type="evidence" value="ECO:0007669"/>
    <property type="project" value="UniProtKB-SubCell"/>
</dbReference>
<sequence>MKRTLEDNIVDGVNYFLLAIVFLVTLYPFYYLIIISFNDGVDATLGGIYFWPREFTTINYTTLIGDPKWILAFFVSVLRTVVGVVLGVCCTCLVAYGLAKKHLMFKKTYFALFIVGMYVSGGIIPLYVVLRGLHLLNSFWVYVIPGMLNIFLLFIAISFFREIPAELEESAKIDGASDLKIFFSVVLPISKPLLATMALFTGVGQWNAWLDSAYFVQNESLRTLTYRMMEVINKANIPVDLQGQGAELAAQAAQATPYSLQITAMVISVIPIICVYPFLQKYFVKGATLGAVKG</sequence>
<protein>
    <submittedName>
        <fullName evidence="9">Sugar ABC transporter permease</fullName>
    </submittedName>
</protein>
<proteinExistence type="inferred from homology"/>
<evidence type="ECO:0000256" key="4">
    <source>
        <dbReference type="ARBA" id="ARBA00022692"/>
    </source>
</evidence>
<feature type="transmembrane region" description="Helical" evidence="7">
    <location>
        <begin position="12"/>
        <end position="33"/>
    </location>
</feature>
<dbReference type="Proteomes" id="UP000644756">
    <property type="component" value="Unassembled WGS sequence"/>
</dbReference>
<keyword evidence="5 7" id="KW-1133">Transmembrane helix</keyword>
<evidence type="ECO:0000256" key="5">
    <source>
        <dbReference type="ARBA" id="ARBA00022989"/>
    </source>
</evidence>
<evidence type="ECO:0000256" key="6">
    <source>
        <dbReference type="ARBA" id="ARBA00023136"/>
    </source>
</evidence>
<keyword evidence="3" id="KW-1003">Cell membrane</keyword>
<feature type="domain" description="ABC transmembrane type-1" evidence="8">
    <location>
        <begin position="73"/>
        <end position="271"/>
    </location>
</feature>
<keyword evidence="2 7" id="KW-0813">Transport</keyword>
<gene>
    <name evidence="9" type="ORF">GCM10010916_16750</name>
</gene>
<feature type="transmembrane region" description="Helical" evidence="7">
    <location>
        <begin position="108"/>
        <end position="127"/>
    </location>
</feature>
<keyword evidence="6 7" id="KW-0472">Membrane</keyword>
<dbReference type="PANTHER" id="PTHR43744">
    <property type="entry name" value="ABC TRANSPORTER PERMEASE PROTEIN MG189-RELATED-RELATED"/>
    <property type="match status" value="1"/>
</dbReference>
<feature type="transmembrane region" description="Helical" evidence="7">
    <location>
        <begin position="69"/>
        <end position="96"/>
    </location>
</feature>
<feature type="transmembrane region" description="Helical" evidence="7">
    <location>
        <begin position="258"/>
        <end position="279"/>
    </location>
</feature>
<comment type="similarity">
    <text evidence="7">Belongs to the binding-protein-dependent transport system permease family.</text>
</comment>
<name>A0A917CXH3_9BACL</name>
<dbReference type="InterPro" id="IPR035906">
    <property type="entry name" value="MetI-like_sf"/>
</dbReference>
<dbReference type="CDD" id="cd06261">
    <property type="entry name" value="TM_PBP2"/>
    <property type="match status" value="1"/>
</dbReference>